<name>A0A1G8CRH5_9SPHI</name>
<sequence>SNKKRNNSANMLPGISPGGDLIAIFMPKIEFRSKICSQVQIKNEIEVKNIIIGE</sequence>
<evidence type="ECO:0000313" key="2">
    <source>
        <dbReference type="Proteomes" id="UP000199643"/>
    </source>
</evidence>
<keyword evidence="2" id="KW-1185">Reference proteome</keyword>
<evidence type="ECO:0000313" key="1">
    <source>
        <dbReference type="EMBL" id="SDH47530.1"/>
    </source>
</evidence>
<accession>A0A1G8CRH5</accession>
<dbReference type="AlphaFoldDB" id="A0A1G8CRH5"/>
<gene>
    <name evidence="1" type="ORF">SAMN05421827_1261</name>
</gene>
<organism evidence="1 2">
    <name type="scientific">Pedobacter terrae</name>
    <dbReference type="NCBI Taxonomy" id="405671"/>
    <lineage>
        <taxon>Bacteria</taxon>
        <taxon>Pseudomonadati</taxon>
        <taxon>Bacteroidota</taxon>
        <taxon>Sphingobacteriia</taxon>
        <taxon>Sphingobacteriales</taxon>
        <taxon>Sphingobacteriaceae</taxon>
        <taxon>Pedobacter</taxon>
    </lineage>
</organism>
<proteinExistence type="predicted"/>
<feature type="non-terminal residue" evidence="1">
    <location>
        <position position="1"/>
    </location>
</feature>
<dbReference type="Proteomes" id="UP000199643">
    <property type="component" value="Unassembled WGS sequence"/>
</dbReference>
<protein>
    <submittedName>
        <fullName evidence="1">Uncharacterized protein</fullName>
    </submittedName>
</protein>
<dbReference type="EMBL" id="FNCH01000026">
    <property type="protein sequence ID" value="SDH47530.1"/>
    <property type="molecule type" value="Genomic_DNA"/>
</dbReference>
<reference evidence="2" key="1">
    <citation type="submission" date="2016-10" db="EMBL/GenBank/DDBJ databases">
        <authorList>
            <person name="Varghese N."/>
            <person name="Submissions S."/>
        </authorList>
    </citation>
    <scope>NUCLEOTIDE SEQUENCE [LARGE SCALE GENOMIC DNA]</scope>
    <source>
        <strain evidence="2">DSM 17933</strain>
    </source>
</reference>